<sequence>MTNTRTDTALQVALAYHQAWAGGDFGHAITYISPDITCHTPAGTITGADAFRDFMGPFAAMTTRVELIGAFGESDQALVMYDTGTPDVASAPGAEWHTVRDGKVIEMRIVFDRLPFALAVGEVAPAGSAG</sequence>
<name>A0ABP8LC55_9MICO</name>
<dbReference type="Gene3D" id="3.10.450.50">
    <property type="match status" value="1"/>
</dbReference>
<evidence type="ECO:0000259" key="1">
    <source>
        <dbReference type="Pfam" id="PF12680"/>
    </source>
</evidence>
<dbReference type="RefSeq" id="WP_345216564.1">
    <property type="nucleotide sequence ID" value="NZ_BAABGN010000011.1"/>
</dbReference>
<protein>
    <recommendedName>
        <fullName evidence="1">SnoaL-like domain-containing protein</fullName>
    </recommendedName>
</protein>
<accession>A0ABP8LC55</accession>
<keyword evidence="3" id="KW-1185">Reference proteome</keyword>
<proteinExistence type="predicted"/>
<evidence type="ECO:0000313" key="2">
    <source>
        <dbReference type="EMBL" id="GAA4426188.1"/>
    </source>
</evidence>
<dbReference type="EMBL" id="BAABGN010000011">
    <property type="protein sequence ID" value="GAA4426188.1"/>
    <property type="molecule type" value="Genomic_DNA"/>
</dbReference>
<gene>
    <name evidence="2" type="ORF">GCM10023169_24720</name>
</gene>
<dbReference type="Proteomes" id="UP001500622">
    <property type="component" value="Unassembled WGS sequence"/>
</dbReference>
<comment type="caution">
    <text evidence="2">The sequence shown here is derived from an EMBL/GenBank/DDBJ whole genome shotgun (WGS) entry which is preliminary data.</text>
</comment>
<dbReference type="InterPro" id="IPR032710">
    <property type="entry name" value="NTF2-like_dom_sf"/>
</dbReference>
<feature type="domain" description="SnoaL-like" evidence="1">
    <location>
        <begin position="15"/>
        <end position="107"/>
    </location>
</feature>
<evidence type="ECO:0000313" key="3">
    <source>
        <dbReference type="Proteomes" id="UP001500622"/>
    </source>
</evidence>
<dbReference type="SUPFAM" id="SSF54427">
    <property type="entry name" value="NTF2-like"/>
    <property type="match status" value="1"/>
</dbReference>
<organism evidence="2 3">
    <name type="scientific">Georgenia halophila</name>
    <dbReference type="NCBI Taxonomy" id="620889"/>
    <lineage>
        <taxon>Bacteria</taxon>
        <taxon>Bacillati</taxon>
        <taxon>Actinomycetota</taxon>
        <taxon>Actinomycetes</taxon>
        <taxon>Micrococcales</taxon>
        <taxon>Bogoriellaceae</taxon>
        <taxon>Georgenia</taxon>
    </lineage>
</organism>
<dbReference type="Pfam" id="PF12680">
    <property type="entry name" value="SnoaL_2"/>
    <property type="match status" value="1"/>
</dbReference>
<dbReference type="InterPro" id="IPR037401">
    <property type="entry name" value="SnoaL-like"/>
</dbReference>
<reference evidence="3" key="1">
    <citation type="journal article" date="2019" name="Int. J. Syst. Evol. Microbiol.">
        <title>The Global Catalogue of Microorganisms (GCM) 10K type strain sequencing project: providing services to taxonomists for standard genome sequencing and annotation.</title>
        <authorList>
            <consortium name="The Broad Institute Genomics Platform"/>
            <consortium name="The Broad Institute Genome Sequencing Center for Infectious Disease"/>
            <person name="Wu L."/>
            <person name="Ma J."/>
        </authorList>
    </citation>
    <scope>NUCLEOTIDE SEQUENCE [LARGE SCALE GENOMIC DNA]</scope>
    <source>
        <strain evidence="3">JCM 17810</strain>
    </source>
</reference>